<dbReference type="EMBL" id="JADING010000121">
    <property type="protein sequence ID" value="MBO8414649.1"/>
    <property type="molecule type" value="Genomic_DNA"/>
</dbReference>
<feature type="transmembrane region" description="Helical" evidence="1">
    <location>
        <begin position="58"/>
        <end position="76"/>
    </location>
</feature>
<gene>
    <name evidence="2" type="ORF">IAC78_04185</name>
</gene>
<feature type="transmembrane region" description="Helical" evidence="1">
    <location>
        <begin position="29"/>
        <end position="51"/>
    </location>
</feature>
<dbReference type="Pfam" id="PF10825">
    <property type="entry name" value="DUF2752"/>
    <property type="match status" value="1"/>
</dbReference>
<protein>
    <submittedName>
        <fullName evidence="2">DUF2752 domain-containing protein</fullName>
    </submittedName>
</protein>
<evidence type="ECO:0000313" key="3">
    <source>
        <dbReference type="Proteomes" id="UP000823629"/>
    </source>
</evidence>
<evidence type="ECO:0000313" key="2">
    <source>
        <dbReference type="EMBL" id="MBO8414649.1"/>
    </source>
</evidence>
<accession>A0A9D9D797</accession>
<evidence type="ECO:0000256" key="1">
    <source>
        <dbReference type="SAM" id="Phobius"/>
    </source>
</evidence>
<reference evidence="2" key="1">
    <citation type="submission" date="2020-10" db="EMBL/GenBank/DDBJ databases">
        <authorList>
            <person name="Gilroy R."/>
        </authorList>
    </citation>
    <scope>NUCLEOTIDE SEQUENCE</scope>
    <source>
        <strain evidence="2">1748</strain>
    </source>
</reference>
<keyword evidence="1" id="KW-0472">Membrane</keyword>
<feature type="non-terminal residue" evidence="2">
    <location>
        <position position="1"/>
    </location>
</feature>
<dbReference type="AlphaFoldDB" id="A0A9D9D797"/>
<comment type="caution">
    <text evidence="2">The sequence shown here is derived from an EMBL/GenBank/DDBJ whole genome shotgun (WGS) entry which is preliminary data.</text>
</comment>
<organism evidence="2 3">
    <name type="scientific">Candidatus Scatoplasma merdavium</name>
    <dbReference type="NCBI Taxonomy" id="2840932"/>
    <lineage>
        <taxon>Bacteria</taxon>
        <taxon>Bacillati</taxon>
        <taxon>Bacillota</taxon>
        <taxon>Bacilli</taxon>
        <taxon>Bacillales</taxon>
        <taxon>Candidatus Scatoplasma</taxon>
    </lineage>
</organism>
<reference evidence="2" key="2">
    <citation type="journal article" date="2021" name="PeerJ">
        <title>Extensive microbial diversity within the chicken gut microbiome revealed by metagenomics and culture.</title>
        <authorList>
            <person name="Gilroy R."/>
            <person name="Ravi A."/>
            <person name="Getino M."/>
            <person name="Pursley I."/>
            <person name="Horton D.L."/>
            <person name="Alikhan N.F."/>
            <person name="Baker D."/>
            <person name="Gharbi K."/>
            <person name="Hall N."/>
            <person name="Watson M."/>
            <person name="Adriaenssens E.M."/>
            <person name="Foster-Nyarko E."/>
            <person name="Jarju S."/>
            <person name="Secka A."/>
            <person name="Antonio M."/>
            <person name="Oren A."/>
            <person name="Chaudhuri R.R."/>
            <person name="La Ragione R."/>
            <person name="Hildebrand F."/>
            <person name="Pallen M.J."/>
        </authorList>
    </citation>
    <scope>NUCLEOTIDE SEQUENCE</scope>
    <source>
        <strain evidence="2">1748</strain>
    </source>
</reference>
<keyword evidence="1" id="KW-0812">Transmembrane</keyword>
<proteinExistence type="predicted"/>
<dbReference type="Proteomes" id="UP000823629">
    <property type="component" value="Unassembled WGS sequence"/>
</dbReference>
<dbReference type="InterPro" id="IPR021215">
    <property type="entry name" value="DUF2752"/>
</dbReference>
<name>A0A9D9D797_9BACL</name>
<keyword evidence="1" id="KW-1133">Transmembrane helix</keyword>
<sequence length="79" mass="9037">HLITGLQCPGCGITTMIVDIFSFDFKGAFIANQFIFITWPLIVFEIFYLSYNKNKNKINNIVLVIYLACLISFGLIRNL</sequence>